<evidence type="ECO:0000313" key="1">
    <source>
        <dbReference type="EMBL" id="KAL2288549.1"/>
    </source>
</evidence>
<evidence type="ECO:0000313" key="2">
    <source>
        <dbReference type="Proteomes" id="UP001600888"/>
    </source>
</evidence>
<gene>
    <name evidence="1" type="ORF">FJTKL_03916</name>
</gene>
<name>A0ABR4F1J9_9PEZI</name>
<dbReference type="Proteomes" id="UP001600888">
    <property type="component" value="Unassembled WGS sequence"/>
</dbReference>
<organism evidence="1 2">
    <name type="scientific">Diaporthe vaccinii</name>
    <dbReference type="NCBI Taxonomy" id="105482"/>
    <lineage>
        <taxon>Eukaryota</taxon>
        <taxon>Fungi</taxon>
        <taxon>Dikarya</taxon>
        <taxon>Ascomycota</taxon>
        <taxon>Pezizomycotina</taxon>
        <taxon>Sordariomycetes</taxon>
        <taxon>Sordariomycetidae</taxon>
        <taxon>Diaporthales</taxon>
        <taxon>Diaporthaceae</taxon>
        <taxon>Diaporthe</taxon>
        <taxon>Diaporthe eres species complex</taxon>
    </lineage>
</organism>
<comment type="caution">
    <text evidence="1">The sequence shown here is derived from an EMBL/GenBank/DDBJ whole genome shotgun (WGS) entry which is preliminary data.</text>
</comment>
<protein>
    <submittedName>
        <fullName evidence="1">Uncharacterized protein</fullName>
    </submittedName>
</protein>
<keyword evidence="2" id="KW-1185">Reference proteome</keyword>
<proteinExistence type="predicted"/>
<sequence>MQHERVTCGSAEWLPEWNTCCLDYLQAHISNQCSALLAPNGVHPGLFHAFTDQEDGASKNRFRLLRHDISAVSSRVPYGTRS</sequence>
<dbReference type="EMBL" id="JBAWTH010000016">
    <property type="protein sequence ID" value="KAL2288549.1"/>
    <property type="molecule type" value="Genomic_DNA"/>
</dbReference>
<accession>A0ABR4F1J9</accession>
<reference evidence="1 2" key="1">
    <citation type="submission" date="2024-03" db="EMBL/GenBank/DDBJ databases">
        <title>A high-quality draft genome sequence of Diaporthe vaccinii, a causative agent of upright dieback and viscid rot disease in cranberry plants.</title>
        <authorList>
            <person name="Sarrasin M."/>
            <person name="Lang B.F."/>
            <person name="Burger G."/>
        </authorList>
    </citation>
    <scope>NUCLEOTIDE SEQUENCE [LARGE SCALE GENOMIC DNA]</scope>
    <source>
        <strain evidence="1 2">IS7</strain>
    </source>
</reference>